<dbReference type="RefSeq" id="XP_075097926.1">
    <property type="nucleotide sequence ID" value="XM_075241825.1"/>
</dbReference>
<reference evidence="1" key="1">
    <citation type="journal article" date="2014" name="Nat. Commun.">
        <title>The tobacco genome sequence and its comparison with those of tomato and potato.</title>
        <authorList>
            <person name="Sierro N."/>
            <person name="Battey J.N."/>
            <person name="Ouadi S."/>
            <person name="Bakaher N."/>
            <person name="Bovet L."/>
            <person name="Willig A."/>
            <person name="Goepfert S."/>
            <person name="Peitsch M.C."/>
            <person name="Ivanov N.V."/>
        </authorList>
    </citation>
    <scope>NUCLEOTIDE SEQUENCE [LARGE SCALE GENOMIC DNA]</scope>
</reference>
<protein>
    <submittedName>
        <fullName evidence="2">Uncharacterized protein LOC142175243</fullName>
    </submittedName>
</protein>
<evidence type="ECO:0000313" key="2">
    <source>
        <dbReference type="RefSeq" id="XP_075097926.1"/>
    </source>
</evidence>
<accession>A0AC58TL14</accession>
<name>A0AC58TL14_TOBAC</name>
<keyword evidence="1" id="KW-1185">Reference proteome</keyword>
<gene>
    <name evidence="2" type="primary">LOC142175243</name>
</gene>
<organism evidence="1 2">
    <name type="scientific">Nicotiana tabacum</name>
    <name type="common">Common tobacco</name>
    <dbReference type="NCBI Taxonomy" id="4097"/>
    <lineage>
        <taxon>Eukaryota</taxon>
        <taxon>Viridiplantae</taxon>
        <taxon>Streptophyta</taxon>
        <taxon>Embryophyta</taxon>
        <taxon>Tracheophyta</taxon>
        <taxon>Spermatophyta</taxon>
        <taxon>Magnoliopsida</taxon>
        <taxon>eudicotyledons</taxon>
        <taxon>Gunneridae</taxon>
        <taxon>Pentapetalae</taxon>
        <taxon>asterids</taxon>
        <taxon>lamiids</taxon>
        <taxon>Solanales</taxon>
        <taxon>Solanaceae</taxon>
        <taxon>Nicotianoideae</taxon>
        <taxon>Nicotianeae</taxon>
        <taxon>Nicotiana</taxon>
    </lineage>
</organism>
<dbReference type="Proteomes" id="UP000790787">
    <property type="component" value="Chromosome 21"/>
</dbReference>
<sequence>MSEIAMIDHNHPLYVSLSDTPSPVKLTCSENYGLWSRSMRIALLGKKNLAPELLGEVVYASDVHLVWEDLCERFNKMKELWNEYDVLVPFSNCCEKSMDHAENLHQQRVMQFLSGLNNSYDQARR</sequence>
<reference evidence="2" key="2">
    <citation type="submission" date="2025-08" db="UniProtKB">
        <authorList>
            <consortium name="RefSeq"/>
        </authorList>
    </citation>
    <scope>IDENTIFICATION</scope>
    <source>
        <tissue evidence="2">Leaf</tissue>
    </source>
</reference>
<proteinExistence type="predicted"/>
<evidence type="ECO:0000313" key="1">
    <source>
        <dbReference type="Proteomes" id="UP000790787"/>
    </source>
</evidence>